<evidence type="ECO:0000259" key="1">
    <source>
        <dbReference type="PROSITE" id="PS51186"/>
    </source>
</evidence>
<dbReference type="Gene3D" id="3.40.630.30">
    <property type="match status" value="1"/>
</dbReference>
<organism evidence="2 3">
    <name type="scientific">Alkaliphilus hydrothermalis</name>
    <dbReference type="NCBI Taxonomy" id="1482730"/>
    <lineage>
        <taxon>Bacteria</taxon>
        <taxon>Bacillati</taxon>
        <taxon>Bacillota</taxon>
        <taxon>Clostridia</taxon>
        <taxon>Peptostreptococcales</taxon>
        <taxon>Natronincolaceae</taxon>
        <taxon>Alkaliphilus</taxon>
    </lineage>
</organism>
<accession>A0ABS2NMR3</accession>
<dbReference type="RefSeq" id="WP_204400512.1">
    <property type="nucleotide sequence ID" value="NZ_JAFBEE010000003.1"/>
</dbReference>
<dbReference type="InterPro" id="IPR000182">
    <property type="entry name" value="GNAT_dom"/>
</dbReference>
<evidence type="ECO:0000313" key="3">
    <source>
        <dbReference type="Proteomes" id="UP001314796"/>
    </source>
</evidence>
<reference evidence="2 3" key="1">
    <citation type="submission" date="2021-01" db="EMBL/GenBank/DDBJ databases">
        <title>Genomic Encyclopedia of Type Strains, Phase IV (KMG-IV): sequencing the most valuable type-strain genomes for metagenomic binning, comparative biology and taxonomic classification.</title>
        <authorList>
            <person name="Goeker M."/>
        </authorList>
    </citation>
    <scope>NUCLEOTIDE SEQUENCE [LARGE SCALE GENOMIC DNA]</scope>
    <source>
        <strain evidence="2 3">DSM 25890</strain>
    </source>
</reference>
<dbReference type="Pfam" id="PF00583">
    <property type="entry name" value="Acetyltransf_1"/>
    <property type="match status" value="1"/>
</dbReference>
<feature type="domain" description="N-acetyltransferase" evidence="1">
    <location>
        <begin position="17"/>
        <end position="182"/>
    </location>
</feature>
<dbReference type="InterPro" id="IPR016181">
    <property type="entry name" value="Acyl_CoA_acyltransferase"/>
</dbReference>
<protein>
    <submittedName>
        <fullName evidence="2">GNAT superfamily N-acetyltransferase</fullName>
    </submittedName>
</protein>
<proteinExistence type="predicted"/>
<name>A0ABS2NMR3_9FIRM</name>
<comment type="caution">
    <text evidence="2">The sequence shown here is derived from an EMBL/GenBank/DDBJ whole genome shotgun (WGS) entry which is preliminary data.</text>
</comment>
<dbReference type="CDD" id="cd04301">
    <property type="entry name" value="NAT_SF"/>
    <property type="match status" value="1"/>
</dbReference>
<dbReference type="EMBL" id="JAFBEE010000003">
    <property type="protein sequence ID" value="MBM7614235.1"/>
    <property type="molecule type" value="Genomic_DNA"/>
</dbReference>
<dbReference type="PROSITE" id="PS51186">
    <property type="entry name" value="GNAT"/>
    <property type="match status" value="1"/>
</dbReference>
<gene>
    <name evidence="2" type="ORF">JOC73_000746</name>
</gene>
<keyword evidence="3" id="KW-1185">Reference proteome</keyword>
<dbReference type="SUPFAM" id="SSF55729">
    <property type="entry name" value="Acyl-CoA N-acyltransferases (Nat)"/>
    <property type="match status" value="1"/>
</dbReference>
<sequence>MPLENIYTYTFNNTETIQFRLLSEEDSISELTKLLHRSYKALADMGFKYLATWQDDSITLNRVQSAYKCYVGIYNDKIVSTICLYAPQPSDKSSWYNQDTVAKVGQFAVDPQLQKFGVGGRMMDIVEDEARRMENIKELALDTAETAHHLINFYKKRDYRHVETIDWDGTNYKSVVLSKNLL</sequence>
<evidence type="ECO:0000313" key="2">
    <source>
        <dbReference type="EMBL" id="MBM7614235.1"/>
    </source>
</evidence>
<dbReference type="Proteomes" id="UP001314796">
    <property type="component" value="Unassembled WGS sequence"/>
</dbReference>